<gene>
    <name evidence="4" type="ORF">K432DRAFT_297729</name>
</gene>
<dbReference type="GO" id="GO:0004553">
    <property type="term" value="F:hydrolase activity, hydrolyzing O-glycosyl compounds"/>
    <property type="evidence" value="ECO:0007669"/>
    <property type="project" value="InterPro"/>
</dbReference>
<dbReference type="InterPro" id="IPR000757">
    <property type="entry name" value="Beta-glucanase-like"/>
</dbReference>
<feature type="domain" description="GH16" evidence="3">
    <location>
        <begin position="60"/>
        <end position="290"/>
    </location>
</feature>
<dbReference type="EMBL" id="KV744961">
    <property type="protein sequence ID" value="OCK80406.1"/>
    <property type="molecule type" value="Genomic_DNA"/>
</dbReference>
<reference evidence="4 5" key="1">
    <citation type="journal article" date="2016" name="Nat. Commun.">
        <title>Ectomycorrhizal ecology is imprinted in the genome of the dominant symbiotic fungus Cenococcum geophilum.</title>
        <authorList>
            <consortium name="DOE Joint Genome Institute"/>
            <person name="Peter M."/>
            <person name="Kohler A."/>
            <person name="Ohm R.A."/>
            <person name="Kuo A."/>
            <person name="Krutzmann J."/>
            <person name="Morin E."/>
            <person name="Arend M."/>
            <person name="Barry K.W."/>
            <person name="Binder M."/>
            <person name="Choi C."/>
            <person name="Clum A."/>
            <person name="Copeland A."/>
            <person name="Grisel N."/>
            <person name="Haridas S."/>
            <person name="Kipfer T."/>
            <person name="LaButti K."/>
            <person name="Lindquist E."/>
            <person name="Lipzen A."/>
            <person name="Maire R."/>
            <person name="Meier B."/>
            <person name="Mihaltcheva S."/>
            <person name="Molinier V."/>
            <person name="Murat C."/>
            <person name="Poggeler S."/>
            <person name="Quandt C.A."/>
            <person name="Sperisen C."/>
            <person name="Tritt A."/>
            <person name="Tisserant E."/>
            <person name="Crous P.W."/>
            <person name="Henrissat B."/>
            <person name="Nehls U."/>
            <person name="Egli S."/>
            <person name="Spatafora J.W."/>
            <person name="Grigoriev I.V."/>
            <person name="Martin F.M."/>
        </authorList>
    </citation>
    <scope>NUCLEOTIDE SEQUENCE [LARGE SCALE GENOMIC DNA]</scope>
    <source>
        <strain evidence="4 5">CBS 459.81</strain>
    </source>
</reference>
<evidence type="ECO:0000313" key="5">
    <source>
        <dbReference type="Proteomes" id="UP000250266"/>
    </source>
</evidence>
<dbReference type="AlphaFoldDB" id="A0A8E2EAG8"/>
<accession>A0A8E2EAG8</accession>
<dbReference type="Proteomes" id="UP000250266">
    <property type="component" value="Unassembled WGS sequence"/>
</dbReference>
<dbReference type="PROSITE" id="PS51762">
    <property type="entry name" value="GH16_2"/>
    <property type="match status" value="1"/>
</dbReference>
<dbReference type="GO" id="GO:0005975">
    <property type="term" value="P:carbohydrate metabolic process"/>
    <property type="evidence" value="ECO:0007669"/>
    <property type="project" value="InterPro"/>
</dbReference>
<organism evidence="4 5">
    <name type="scientific">Lepidopterella palustris CBS 459.81</name>
    <dbReference type="NCBI Taxonomy" id="1314670"/>
    <lineage>
        <taxon>Eukaryota</taxon>
        <taxon>Fungi</taxon>
        <taxon>Dikarya</taxon>
        <taxon>Ascomycota</taxon>
        <taxon>Pezizomycotina</taxon>
        <taxon>Dothideomycetes</taxon>
        <taxon>Pleosporomycetidae</taxon>
        <taxon>Mytilinidiales</taxon>
        <taxon>Argynnaceae</taxon>
        <taxon>Lepidopterella</taxon>
    </lineage>
</organism>
<keyword evidence="5" id="KW-1185">Reference proteome</keyword>
<feature type="region of interest" description="Disordered" evidence="1">
    <location>
        <begin position="307"/>
        <end position="331"/>
    </location>
</feature>
<dbReference type="Pfam" id="PF00722">
    <property type="entry name" value="Glyco_hydro_16"/>
    <property type="match status" value="1"/>
</dbReference>
<name>A0A8E2EAG8_9PEZI</name>
<dbReference type="PANTHER" id="PTHR38121">
    <property type="entry name" value="GH16 DOMAIN-CONTAINING PROTEIN"/>
    <property type="match status" value="1"/>
</dbReference>
<evidence type="ECO:0000259" key="3">
    <source>
        <dbReference type="PROSITE" id="PS51762"/>
    </source>
</evidence>
<dbReference type="CDD" id="cd00413">
    <property type="entry name" value="Glyco_hydrolase_16"/>
    <property type="match status" value="1"/>
</dbReference>
<evidence type="ECO:0000256" key="2">
    <source>
        <dbReference type="SAM" id="SignalP"/>
    </source>
</evidence>
<dbReference type="SUPFAM" id="SSF49899">
    <property type="entry name" value="Concanavalin A-like lectins/glucanases"/>
    <property type="match status" value="1"/>
</dbReference>
<dbReference type="OrthoDB" id="25131at2759"/>
<evidence type="ECO:0000256" key="1">
    <source>
        <dbReference type="SAM" id="MobiDB-lite"/>
    </source>
</evidence>
<keyword evidence="4" id="KW-0378">Hydrolase</keyword>
<keyword evidence="2" id="KW-0732">Signal</keyword>
<sequence length="387" mass="42107">MSSLYCTALGLMPWLIIVTLARLASAYCECGYSVNKTSATSFQVFTDILETDFLHSSNLTGAGWLPQQYNVTQKAARGPYGKQFMVSNVLANPLKDKYSWAGDSLDGGDAGLQLWVRGNPVEGLVGSAEIAAQRQDLLYGSFRIGMKMSGVQGTCGAFFWFRNDSQEIDMEFLSKQFNFSSGAVNLVLQTPMSLASGYDASGTADFKVEALPFRPDQEFHEYRFDWSPEKVSFYADGQWLYDMTIYSPNSPGHLVLNHWSNGDPAWSAGPPTNDAVMTISYVKAYFNTTDPARQTAYAQRCPKSDANSVCQIPDQETPPDPSGPNGNQTARTYFFSLDTGHAPNQTLYNATNTTHTGGSGKLSASCTTAAWATVVLAVILLSGALSL</sequence>
<protein>
    <submittedName>
        <fullName evidence="4">Glycoside hydrolase family 16 protein</fullName>
    </submittedName>
</protein>
<evidence type="ECO:0000313" key="4">
    <source>
        <dbReference type="EMBL" id="OCK80406.1"/>
    </source>
</evidence>
<dbReference type="InterPro" id="IPR013320">
    <property type="entry name" value="ConA-like_dom_sf"/>
</dbReference>
<proteinExistence type="predicted"/>
<feature type="signal peptide" evidence="2">
    <location>
        <begin position="1"/>
        <end position="26"/>
    </location>
</feature>
<dbReference type="PANTHER" id="PTHR38121:SF5">
    <property type="entry name" value="GH16 DOMAIN-CONTAINING PROTEIN"/>
    <property type="match status" value="1"/>
</dbReference>
<feature type="chain" id="PRO_5034457336" evidence="2">
    <location>
        <begin position="27"/>
        <end position="387"/>
    </location>
</feature>
<dbReference type="Gene3D" id="2.60.120.200">
    <property type="match status" value="1"/>
</dbReference>